<feature type="transmembrane region" description="Helical" evidence="1">
    <location>
        <begin position="69"/>
        <end position="93"/>
    </location>
</feature>
<organism evidence="2">
    <name type="scientific">Paenibacillus sp. SYP-B3998</name>
    <dbReference type="NCBI Taxonomy" id="2678564"/>
    <lineage>
        <taxon>Bacteria</taxon>
        <taxon>Bacillati</taxon>
        <taxon>Bacillota</taxon>
        <taxon>Bacilli</taxon>
        <taxon>Bacillales</taxon>
        <taxon>Paenibacillaceae</taxon>
        <taxon>Paenibacillus</taxon>
    </lineage>
</organism>
<gene>
    <name evidence="2" type="ORF">GK047_28140</name>
</gene>
<dbReference type="EMBL" id="JAAIKC010000024">
    <property type="protein sequence ID" value="NEW09794.1"/>
    <property type="molecule type" value="Genomic_DNA"/>
</dbReference>
<evidence type="ECO:0000256" key="1">
    <source>
        <dbReference type="SAM" id="Phobius"/>
    </source>
</evidence>
<protein>
    <submittedName>
        <fullName evidence="2">Uncharacterized protein</fullName>
    </submittedName>
</protein>
<feature type="transmembrane region" description="Helical" evidence="1">
    <location>
        <begin position="39"/>
        <end position="57"/>
    </location>
</feature>
<evidence type="ECO:0000313" key="2">
    <source>
        <dbReference type="EMBL" id="NEW09794.1"/>
    </source>
</evidence>
<reference evidence="2" key="1">
    <citation type="submission" date="2020-02" db="EMBL/GenBank/DDBJ databases">
        <authorList>
            <person name="Shen X.-R."/>
            <person name="Zhang Y.-X."/>
        </authorList>
    </citation>
    <scope>NUCLEOTIDE SEQUENCE</scope>
    <source>
        <strain evidence="2">SYP-B3998</strain>
    </source>
</reference>
<proteinExistence type="predicted"/>
<comment type="caution">
    <text evidence="2">The sequence shown here is derived from an EMBL/GenBank/DDBJ whole genome shotgun (WGS) entry which is preliminary data.</text>
</comment>
<keyword evidence="1" id="KW-1133">Transmembrane helix</keyword>
<dbReference type="RefSeq" id="WP_163953958.1">
    <property type="nucleotide sequence ID" value="NZ_JAAIKC010000024.1"/>
</dbReference>
<dbReference type="AlphaFoldDB" id="A0A6G4A772"/>
<keyword evidence="1" id="KW-0472">Membrane</keyword>
<keyword evidence="1" id="KW-0812">Transmembrane</keyword>
<name>A0A6G4A772_9BACL</name>
<accession>A0A6G4A772</accession>
<sequence>MNVHLIRKASVYVAGQAFRKARRNERGEMELRVNRGFRAGSYLALLLGISVLLMQLFMEANAEDAALLWLVGLLSTTLFAFLSVTLTFMKVVVSEQLLYTHRWYGVKMMKLSEITEVGYSRFFGGRFILKSAEKRVYVPVDLVGTVELIEQLQEQLGQELCAQAEVFLQQRKLQLMGLGWKST</sequence>